<dbReference type="Gene3D" id="1.10.1760.20">
    <property type="match status" value="1"/>
</dbReference>
<name>A0A430AD06_9ENTE</name>
<evidence type="ECO:0000313" key="3">
    <source>
        <dbReference type="Proteomes" id="UP000287101"/>
    </source>
</evidence>
<reference evidence="2 3" key="1">
    <citation type="submission" date="2017-05" db="EMBL/GenBank/DDBJ databases">
        <title>Vagococcus spp. assemblies.</title>
        <authorList>
            <person name="Gulvik C.A."/>
        </authorList>
    </citation>
    <scope>NUCLEOTIDE SEQUENCE [LARGE SCALE GENOMIC DNA]</scope>
    <source>
        <strain evidence="2 3">CCUG 41755</strain>
    </source>
</reference>
<dbReference type="Pfam" id="PF12822">
    <property type="entry name" value="ECF_trnsprt"/>
    <property type="match status" value="1"/>
</dbReference>
<dbReference type="InterPro" id="IPR024529">
    <property type="entry name" value="ECF_trnsprt_substrate-spec"/>
</dbReference>
<accession>A0A430AD06</accession>
<feature type="transmembrane region" description="Helical" evidence="1">
    <location>
        <begin position="35"/>
        <end position="61"/>
    </location>
</feature>
<dbReference type="GO" id="GO:0022857">
    <property type="term" value="F:transmembrane transporter activity"/>
    <property type="evidence" value="ECO:0007669"/>
    <property type="project" value="InterPro"/>
</dbReference>
<dbReference type="EMBL" id="NGJY01000001">
    <property type="protein sequence ID" value="RSU05107.1"/>
    <property type="molecule type" value="Genomic_DNA"/>
</dbReference>
<organism evidence="2 3">
    <name type="scientific">Vagococcus fessus</name>
    <dbReference type="NCBI Taxonomy" id="120370"/>
    <lineage>
        <taxon>Bacteria</taxon>
        <taxon>Bacillati</taxon>
        <taxon>Bacillota</taxon>
        <taxon>Bacilli</taxon>
        <taxon>Lactobacillales</taxon>
        <taxon>Enterococcaceae</taxon>
        <taxon>Vagococcus</taxon>
    </lineage>
</organism>
<dbReference type="RefSeq" id="WP_126830994.1">
    <property type="nucleotide sequence ID" value="NZ_CBCRYB010000003.1"/>
</dbReference>
<evidence type="ECO:0000313" key="2">
    <source>
        <dbReference type="EMBL" id="RSU05107.1"/>
    </source>
</evidence>
<keyword evidence="1" id="KW-1133">Transmembrane helix</keyword>
<protein>
    <submittedName>
        <fullName evidence="2">ECF transporter S component</fullName>
    </submittedName>
</protein>
<comment type="caution">
    <text evidence="2">The sequence shown here is derived from an EMBL/GenBank/DDBJ whole genome shotgun (WGS) entry which is preliminary data.</text>
</comment>
<dbReference type="OrthoDB" id="5431035at2"/>
<dbReference type="Proteomes" id="UP000287101">
    <property type="component" value="Unassembled WGS sequence"/>
</dbReference>
<sequence length="162" mass="17656">MSVRKLTLLSMLLAMSVLGANIKILGSVALDSFPAFLGSLILGPLPGALLGALGHFISALLAGFPLTLPVHILVTALMAVTMFIYGKIREVSTCFKKQTITISWIAAYFSSVLLDLLLLYPLIHETVFILFVPLTIATVINLFITEVVYKLIPNEIKKLTLR</sequence>
<dbReference type="AlphaFoldDB" id="A0A430AD06"/>
<keyword evidence="1" id="KW-0472">Membrane</keyword>
<feature type="transmembrane region" description="Helical" evidence="1">
    <location>
        <begin position="100"/>
        <end position="120"/>
    </location>
</feature>
<keyword evidence="1" id="KW-0812">Transmembrane</keyword>
<gene>
    <name evidence="2" type="ORF">CBF31_03580</name>
</gene>
<evidence type="ECO:0000256" key="1">
    <source>
        <dbReference type="SAM" id="Phobius"/>
    </source>
</evidence>
<keyword evidence="3" id="KW-1185">Reference proteome</keyword>
<proteinExistence type="predicted"/>
<feature type="transmembrane region" description="Helical" evidence="1">
    <location>
        <begin position="127"/>
        <end position="152"/>
    </location>
</feature>
<feature type="transmembrane region" description="Helical" evidence="1">
    <location>
        <begin position="68"/>
        <end position="88"/>
    </location>
</feature>